<organism evidence="1 2">
    <name type="scientific">Alkalibacter rhizosphaerae</name>
    <dbReference type="NCBI Taxonomy" id="2815577"/>
    <lineage>
        <taxon>Bacteria</taxon>
        <taxon>Bacillati</taxon>
        <taxon>Bacillota</taxon>
        <taxon>Clostridia</taxon>
        <taxon>Eubacteriales</taxon>
        <taxon>Eubacteriaceae</taxon>
        <taxon>Alkalibacter</taxon>
    </lineage>
</organism>
<keyword evidence="2" id="KW-1185">Reference proteome</keyword>
<dbReference type="KEGG" id="alka:J0B03_08400"/>
<protein>
    <recommendedName>
        <fullName evidence="3">tRNA(Ile2) 2-agmatinylcytidine synthetase</fullName>
    </recommendedName>
</protein>
<evidence type="ECO:0000313" key="1">
    <source>
        <dbReference type="EMBL" id="QSX07829.1"/>
    </source>
</evidence>
<evidence type="ECO:0008006" key="3">
    <source>
        <dbReference type="Google" id="ProtNLM"/>
    </source>
</evidence>
<dbReference type="Gene3D" id="3.30.70.2200">
    <property type="match status" value="1"/>
</dbReference>
<gene>
    <name evidence="1" type="ORF">J0B03_08400</name>
</gene>
<dbReference type="RefSeq" id="WP_207299171.1">
    <property type="nucleotide sequence ID" value="NZ_CP071444.1"/>
</dbReference>
<dbReference type="AlphaFoldDB" id="A0A974XDI3"/>
<reference evidence="1" key="1">
    <citation type="submission" date="2021-03" db="EMBL/GenBank/DDBJ databases">
        <title>Alkalibacter marinus sp. nov., isolated from tidal flat sediment.</title>
        <authorList>
            <person name="Namirimu T."/>
            <person name="Yang J.-A."/>
            <person name="Yang S.-H."/>
            <person name="Kim Y.-J."/>
            <person name="Kwon K.K."/>
        </authorList>
    </citation>
    <scope>NUCLEOTIDE SEQUENCE</scope>
    <source>
        <strain evidence="1">ES005</strain>
    </source>
</reference>
<accession>A0A974XDI3</accession>
<dbReference type="Proteomes" id="UP000663499">
    <property type="component" value="Chromosome"/>
</dbReference>
<dbReference type="EMBL" id="CP071444">
    <property type="protein sequence ID" value="QSX07829.1"/>
    <property type="molecule type" value="Genomic_DNA"/>
</dbReference>
<evidence type="ECO:0000313" key="2">
    <source>
        <dbReference type="Proteomes" id="UP000663499"/>
    </source>
</evidence>
<name>A0A974XDI3_9FIRM</name>
<proteinExistence type="predicted"/>
<dbReference type="PANTHER" id="PTHR40705">
    <property type="entry name" value="TRNA(ILE2) 2-AGMATINYLCYTIDINE SYNTHETASE TIAS"/>
    <property type="match status" value="1"/>
</dbReference>
<sequence>MKLLLCIDDTDNLESIGTGELLENLCKELEGPGWARTGFISRHQLYVHEDIPYTSHNSSMCTSVELEDDRMEELVRFAREYLIKHAAEGSDPGLCILVPEKLTSLEKEGLMEFGQRAKIEVLDKNQAYDFAKAHEHALLLSEHGGTGDGIIGALAGCGLRMYGSDGRLKGKIKPQDPGEVQRAKEVCERYGFGQVLTEEFEPIPLDDLVMSATQIKPVLWKHEPVVLVEPFDGEEAQWRIIEKNDLNKKRIGR</sequence>
<dbReference type="PANTHER" id="PTHR40705:SF2">
    <property type="entry name" value="DUF1743 DOMAIN-CONTAINING PROTEIN"/>
    <property type="match status" value="1"/>
</dbReference>